<dbReference type="eggNOG" id="COG2030">
    <property type="taxonomic scope" value="Bacteria"/>
</dbReference>
<dbReference type="AlphaFoldDB" id="K6YN36"/>
<dbReference type="PANTHER" id="PTHR42993:SF1">
    <property type="entry name" value="MAOC-LIKE DEHYDRATASE DOMAIN-CONTAINING PROTEIN"/>
    <property type="match status" value="1"/>
</dbReference>
<dbReference type="STRING" id="493475.GARC_2631"/>
<dbReference type="Pfam" id="PF01575">
    <property type="entry name" value="MaoC_dehydratas"/>
    <property type="match status" value="1"/>
</dbReference>
<dbReference type="Proteomes" id="UP000006327">
    <property type="component" value="Unassembled WGS sequence"/>
</dbReference>
<keyword evidence="3" id="KW-1185">Reference proteome</keyword>
<name>K6YN36_9ALTE</name>
<dbReference type="InterPro" id="IPR002539">
    <property type="entry name" value="MaoC-like_dom"/>
</dbReference>
<accession>K6YN36</accession>
<dbReference type="RefSeq" id="WP_007620620.1">
    <property type="nucleotide sequence ID" value="NZ_BAEO01000034.1"/>
</dbReference>
<evidence type="ECO:0000313" key="2">
    <source>
        <dbReference type="EMBL" id="GAC19597.1"/>
    </source>
</evidence>
<organism evidence="2 3">
    <name type="scientific">Paraglaciecola arctica BSs20135</name>
    <dbReference type="NCBI Taxonomy" id="493475"/>
    <lineage>
        <taxon>Bacteria</taxon>
        <taxon>Pseudomonadati</taxon>
        <taxon>Pseudomonadota</taxon>
        <taxon>Gammaproteobacteria</taxon>
        <taxon>Alteromonadales</taxon>
        <taxon>Alteromonadaceae</taxon>
        <taxon>Paraglaciecola</taxon>
    </lineage>
</organism>
<gene>
    <name evidence="2" type="ORF">GARC_2631</name>
</gene>
<evidence type="ECO:0000313" key="3">
    <source>
        <dbReference type="Proteomes" id="UP000006327"/>
    </source>
</evidence>
<dbReference type="InterPro" id="IPR029069">
    <property type="entry name" value="HotDog_dom_sf"/>
</dbReference>
<comment type="caution">
    <text evidence="2">The sequence shown here is derived from an EMBL/GenBank/DDBJ whole genome shotgun (WGS) entry which is preliminary data.</text>
</comment>
<dbReference type="OrthoDB" id="9801735at2"/>
<dbReference type="SUPFAM" id="SSF54637">
    <property type="entry name" value="Thioesterase/thiol ester dehydrase-isomerase"/>
    <property type="match status" value="1"/>
</dbReference>
<reference evidence="2 3" key="1">
    <citation type="journal article" date="2017" name="Antonie Van Leeuwenhoek">
        <title>Rhizobium rhizosphaerae sp. nov., a novel species isolated from rice rhizosphere.</title>
        <authorList>
            <person name="Zhao J.J."/>
            <person name="Zhang J."/>
            <person name="Zhang R.J."/>
            <person name="Zhang C.W."/>
            <person name="Yin H.Q."/>
            <person name="Zhang X.X."/>
        </authorList>
    </citation>
    <scope>NUCLEOTIDE SEQUENCE [LARGE SCALE GENOMIC DNA]</scope>
    <source>
        <strain evidence="2 3">BSs20135</strain>
    </source>
</reference>
<sequence length="154" mass="17190">MAVTTQAQNLTDYVGKTTGVSRWFTITQEQIDNFADATHDHQFIHIDPIKAKETPFGTTIAHGFLSLSLLSAIAYDAGINLENTLMGLNYGFDKIRFLQPVTVNSKIRGHMVLANVLEKRPGQFLLTWDITVEIDSLDKPALTAQWLTMTIINP</sequence>
<protein>
    <submittedName>
        <fullName evidence="2">Probable enoyl-CoA hydratase 1</fullName>
    </submittedName>
</protein>
<dbReference type="PANTHER" id="PTHR42993">
    <property type="entry name" value="MAOC-LIKE DEHYDRATASE DOMAIN-CONTAINING PROTEIN"/>
    <property type="match status" value="1"/>
</dbReference>
<dbReference type="CDD" id="cd03450">
    <property type="entry name" value="NodN"/>
    <property type="match status" value="1"/>
</dbReference>
<dbReference type="Gene3D" id="3.10.129.10">
    <property type="entry name" value="Hotdog Thioesterase"/>
    <property type="match status" value="1"/>
</dbReference>
<evidence type="ECO:0000259" key="1">
    <source>
        <dbReference type="Pfam" id="PF01575"/>
    </source>
</evidence>
<dbReference type="InterPro" id="IPR039375">
    <property type="entry name" value="NodN-like"/>
</dbReference>
<dbReference type="EMBL" id="BAEO01000034">
    <property type="protein sequence ID" value="GAC19597.1"/>
    <property type="molecule type" value="Genomic_DNA"/>
</dbReference>
<proteinExistence type="predicted"/>
<feature type="domain" description="MaoC-like" evidence="1">
    <location>
        <begin position="14"/>
        <end position="116"/>
    </location>
</feature>